<organism evidence="2 3">
    <name type="scientific">Aspergillus sclerotiicarbonarius (strain CBS 121057 / IBT 28362)</name>
    <dbReference type="NCBI Taxonomy" id="1448318"/>
    <lineage>
        <taxon>Eukaryota</taxon>
        <taxon>Fungi</taxon>
        <taxon>Dikarya</taxon>
        <taxon>Ascomycota</taxon>
        <taxon>Pezizomycotina</taxon>
        <taxon>Eurotiomycetes</taxon>
        <taxon>Eurotiomycetidae</taxon>
        <taxon>Eurotiales</taxon>
        <taxon>Aspergillaceae</taxon>
        <taxon>Aspergillus</taxon>
        <taxon>Aspergillus subgen. Circumdati</taxon>
    </lineage>
</organism>
<dbReference type="VEuPathDB" id="FungiDB:BO78DRAFT_178871"/>
<keyword evidence="1" id="KW-0472">Membrane</keyword>
<keyword evidence="1" id="KW-0812">Transmembrane</keyword>
<accession>A0A319EJX6</accession>
<dbReference type="Proteomes" id="UP000248423">
    <property type="component" value="Unassembled WGS sequence"/>
</dbReference>
<dbReference type="EMBL" id="KZ826373">
    <property type="protein sequence ID" value="PYI04044.1"/>
    <property type="molecule type" value="Genomic_DNA"/>
</dbReference>
<evidence type="ECO:0000313" key="2">
    <source>
        <dbReference type="EMBL" id="PYI04044.1"/>
    </source>
</evidence>
<reference evidence="2 3" key="1">
    <citation type="submission" date="2018-02" db="EMBL/GenBank/DDBJ databases">
        <title>The genomes of Aspergillus section Nigri reveals drivers in fungal speciation.</title>
        <authorList>
            <consortium name="DOE Joint Genome Institute"/>
            <person name="Vesth T.C."/>
            <person name="Nybo J."/>
            <person name="Theobald S."/>
            <person name="Brandl J."/>
            <person name="Frisvad J.C."/>
            <person name="Nielsen K.F."/>
            <person name="Lyhne E.K."/>
            <person name="Kogle M.E."/>
            <person name="Kuo A."/>
            <person name="Riley R."/>
            <person name="Clum A."/>
            <person name="Nolan M."/>
            <person name="Lipzen A."/>
            <person name="Salamov A."/>
            <person name="Henrissat B."/>
            <person name="Wiebenga A."/>
            <person name="De vries R.P."/>
            <person name="Grigoriev I.V."/>
            <person name="Mortensen U.H."/>
            <person name="Andersen M.R."/>
            <person name="Baker S.E."/>
        </authorList>
    </citation>
    <scope>NUCLEOTIDE SEQUENCE [LARGE SCALE GENOMIC DNA]</scope>
    <source>
        <strain evidence="2 3">CBS 121057</strain>
    </source>
</reference>
<dbReference type="AlphaFoldDB" id="A0A319EJX6"/>
<gene>
    <name evidence="2" type="ORF">BO78DRAFT_178871</name>
</gene>
<name>A0A319EJX6_ASPSB</name>
<protein>
    <submittedName>
        <fullName evidence="2">Uncharacterized protein</fullName>
    </submittedName>
</protein>
<proteinExistence type="predicted"/>
<keyword evidence="1" id="KW-1133">Transmembrane helix</keyword>
<keyword evidence="3" id="KW-1185">Reference proteome</keyword>
<evidence type="ECO:0000256" key="1">
    <source>
        <dbReference type="SAM" id="Phobius"/>
    </source>
</evidence>
<evidence type="ECO:0000313" key="3">
    <source>
        <dbReference type="Proteomes" id="UP000248423"/>
    </source>
</evidence>
<sequence length="98" mass="10842">METTQKQCAQGRACYISRKLHCNEAYSSPDMSALYPPVGMLHYICLPYCFLLAWRKVLGLYMMAKVTGSRSLPLAGCNTAQIHASSPDKLSIISVDKP</sequence>
<feature type="transmembrane region" description="Helical" evidence="1">
    <location>
        <begin position="34"/>
        <end position="54"/>
    </location>
</feature>